<dbReference type="EMBL" id="CP048261">
    <property type="protein sequence ID" value="QST82341.1"/>
    <property type="molecule type" value="Genomic_DNA"/>
</dbReference>
<evidence type="ECO:0000313" key="4">
    <source>
        <dbReference type="Proteomes" id="UP000011074"/>
    </source>
</evidence>
<feature type="compositionally biased region" description="Low complexity" evidence="1">
    <location>
        <begin position="48"/>
        <end position="58"/>
    </location>
</feature>
<evidence type="ECO:0000313" key="3">
    <source>
        <dbReference type="EMBL" id="QST82341.1"/>
    </source>
</evidence>
<keyword evidence="2" id="KW-0812">Transmembrane</keyword>
<dbReference type="GeneID" id="66856532"/>
<feature type="compositionally biased region" description="Pro residues" evidence="1">
    <location>
        <begin position="74"/>
        <end position="84"/>
    </location>
</feature>
<evidence type="ECO:0000256" key="2">
    <source>
        <dbReference type="SAM" id="Phobius"/>
    </source>
</evidence>
<feature type="compositionally biased region" description="Low complexity" evidence="1">
    <location>
        <begin position="10"/>
        <end position="22"/>
    </location>
</feature>
<sequence length="210" mass="22358">MTMPPPPGQNPYGQNPYGQNPYPQAPNAPYGQPPQGPAPYGQPPQAPNAPYGQPQGGYAPPPQMPQQQGAPWPQAAPPQQPYGMPPQGGAPQPPGPQRSDSVGRKVFRVVLSLVVLGLVLGGLAGFNSLFGTDAKKAAVGDCMKNNGTTIRPDMEKVDCTASDAAYKVAEVHDDTTDEKLCDLTKYNAYSEATGRRHRNKVVLCLEDIKK</sequence>
<dbReference type="Proteomes" id="UP000011074">
    <property type="component" value="Chromosome"/>
</dbReference>
<dbReference type="AlphaFoldDB" id="A0A8A1USG3"/>
<feature type="transmembrane region" description="Helical" evidence="2">
    <location>
        <begin position="106"/>
        <end position="126"/>
    </location>
</feature>
<dbReference type="RefSeq" id="WP_032919955.1">
    <property type="nucleotide sequence ID" value="NZ_CP048261.1"/>
</dbReference>
<feature type="region of interest" description="Disordered" evidence="1">
    <location>
        <begin position="1"/>
        <end position="101"/>
    </location>
</feature>
<keyword evidence="2" id="KW-1133">Transmembrane helix</keyword>
<keyword evidence="2" id="KW-0472">Membrane</keyword>
<feature type="compositionally biased region" description="Pro residues" evidence="1">
    <location>
        <begin position="23"/>
        <end position="47"/>
    </location>
</feature>
<reference evidence="3" key="2">
    <citation type="submission" date="2020-01" db="EMBL/GenBank/DDBJ databases">
        <authorList>
            <person name="Algora L."/>
            <person name="Schniete J.K."/>
            <person name="MacFadyen A."/>
            <person name="Hoskisson P.A."/>
            <person name="Hunter I.S."/>
            <person name="Herron P.R."/>
        </authorList>
    </citation>
    <scope>NUCLEOTIDE SEQUENCE</scope>
    <source>
        <strain evidence="3">ATCC 10970</strain>
    </source>
</reference>
<accession>A0A8A1USG3</accession>
<reference evidence="3" key="3">
    <citation type="journal article" date="2021" name="bioRxiv">
        <title>Bilateral symmetry of linear streptomycete chromosomes.</title>
        <authorList>
            <person name="Algora-Gallardo L."/>
            <person name="Schniete J.K."/>
            <person name="Mark D.R."/>
            <person name="Hunter I.S."/>
            <person name="Herron P.R."/>
        </authorList>
    </citation>
    <scope>NUCLEOTIDE SEQUENCE</scope>
    <source>
        <strain evidence="3">ATCC 10970</strain>
    </source>
</reference>
<evidence type="ECO:0000256" key="1">
    <source>
        <dbReference type="SAM" id="MobiDB-lite"/>
    </source>
</evidence>
<protein>
    <submittedName>
        <fullName evidence="3">Uncharacterized protein</fullName>
    </submittedName>
</protein>
<name>A0A8A1USG3_STRR1</name>
<gene>
    <name evidence="3" type="ORF">SRIM_021210</name>
</gene>
<reference evidence="3" key="1">
    <citation type="submission" date="2012-12" db="EMBL/GenBank/DDBJ databases">
        <authorList>
            <person name="Pethick F.E."/>
            <person name="MacFadyen A.C."/>
            <person name="Tang Z."/>
            <person name="Sangal V."/>
            <person name="Tze-Tze L."/>
            <person name="Chu J."/>
            <person name="Guo M."/>
            <person name="Kirby R."/>
            <person name="Hoskisson P.A."/>
            <person name="Herron P.R."/>
            <person name="Hunter I.S."/>
        </authorList>
    </citation>
    <scope>NUCLEOTIDE SEQUENCE</scope>
    <source>
        <strain evidence="3">ATCC 10970</strain>
    </source>
</reference>
<proteinExistence type="predicted"/>
<organism evidence="3 4">
    <name type="scientific">Streptomyces rimosus subsp. rimosus (strain ATCC 10970 / DSM 40260 / JCM 4667 / NRRL 2234)</name>
    <dbReference type="NCBI Taxonomy" id="1265868"/>
    <lineage>
        <taxon>Bacteria</taxon>
        <taxon>Bacillati</taxon>
        <taxon>Actinomycetota</taxon>
        <taxon>Actinomycetes</taxon>
        <taxon>Kitasatosporales</taxon>
        <taxon>Streptomycetaceae</taxon>
        <taxon>Streptomyces</taxon>
    </lineage>
</organism>